<protein>
    <submittedName>
        <fullName evidence="1">Uncharacterized protein</fullName>
    </submittedName>
</protein>
<comment type="caution">
    <text evidence="1">The sequence shown here is derived from an EMBL/GenBank/DDBJ whole genome shotgun (WGS) entry which is preliminary data.</text>
</comment>
<evidence type="ECO:0000313" key="1">
    <source>
        <dbReference type="EMBL" id="KAJ9049810.1"/>
    </source>
</evidence>
<name>A0ACC2RIM1_9FUNG</name>
<dbReference type="Proteomes" id="UP001165960">
    <property type="component" value="Unassembled WGS sequence"/>
</dbReference>
<gene>
    <name evidence="1" type="ORF">DSO57_1020747</name>
</gene>
<proteinExistence type="predicted"/>
<sequence>MYAGHQAFGKMQWPWEVFFILPIELCERFSFFGTRTLLNQYLKAGFGMSDEQAKSYVHLFNGLVCMFPVVGAVISDSYLGKFNSVAIFSLLSVLGNSLFAILSIDGLVGEFGEYPLWAFLVPAVLLTLGSGSAKPCVGSHGGDQFDDKDGIDRFFSLLVVTTYIGILMAVMIVPLIKDNLGYTLAYAIPTFTMLIALVVFVSAKRLFKTIPPQRDFFPWKIIKLVAYASVRKLKGHCADNWLELASDKYSDELIQEARQVLKVIVMFSPLVFVWMLHEQNTTEWQNQYEMMEKTLFGINVPTEACSVYGVVLSIVLTPATGILLFPFLERHGIKISAGMRVALGYLLILSSFVMSTSLQYWVRFNSTNQVRRNNITVSCAGCINGAWQIPQWLLFSLGEAIIMPAACFLAHSNVGPNMKASAISIAFVSMAMGNYAVIALEPILSLTSDRILRQWCYVLISSLFLLVYMLLLKFWFIPTPSPPNRLAAKLGNIDHPPNKPNPRSSQS</sequence>
<accession>A0ACC2RIM1</accession>
<keyword evidence="2" id="KW-1185">Reference proteome</keyword>
<reference evidence="1" key="1">
    <citation type="submission" date="2022-04" db="EMBL/GenBank/DDBJ databases">
        <title>Genome of the entomopathogenic fungus Entomophthora muscae.</title>
        <authorList>
            <person name="Elya C."/>
            <person name="Lovett B.R."/>
            <person name="Lee E."/>
            <person name="Macias A.M."/>
            <person name="Hajek A.E."/>
            <person name="De Bivort B.L."/>
            <person name="Kasson M.T."/>
            <person name="De Fine Licht H.H."/>
            <person name="Stajich J.E."/>
        </authorList>
    </citation>
    <scope>NUCLEOTIDE SEQUENCE</scope>
    <source>
        <strain evidence="1">Berkeley</strain>
    </source>
</reference>
<dbReference type="EMBL" id="QTSX02007198">
    <property type="protein sequence ID" value="KAJ9049810.1"/>
    <property type="molecule type" value="Genomic_DNA"/>
</dbReference>
<organism evidence="1 2">
    <name type="scientific">Entomophthora muscae</name>
    <dbReference type="NCBI Taxonomy" id="34485"/>
    <lineage>
        <taxon>Eukaryota</taxon>
        <taxon>Fungi</taxon>
        <taxon>Fungi incertae sedis</taxon>
        <taxon>Zoopagomycota</taxon>
        <taxon>Entomophthoromycotina</taxon>
        <taxon>Entomophthoromycetes</taxon>
        <taxon>Entomophthorales</taxon>
        <taxon>Entomophthoraceae</taxon>
        <taxon>Entomophthora</taxon>
    </lineage>
</organism>
<evidence type="ECO:0000313" key="2">
    <source>
        <dbReference type="Proteomes" id="UP001165960"/>
    </source>
</evidence>